<dbReference type="GO" id="GO:0005886">
    <property type="term" value="C:plasma membrane"/>
    <property type="evidence" value="ECO:0007669"/>
    <property type="project" value="UniProtKB-SubCell"/>
</dbReference>
<dbReference type="GO" id="GO:0006811">
    <property type="term" value="P:monoatomic ion transport"/>
    <property type="evidence" value="ECO:0007669"/>
    <property type="project" value="UniProtKB-KW"/>
</dbReference>
<evidence type="ECO:0000313" key="15">
    <source>
        <dbReference type="EMBL" id="CEM31192.1"/>
    </source>
</evidence>
<reference evidence="15" key="1">
    <citation type="submission" date="2014-11" db="EMBL/GenBank/DDBJ databases">
        <authorList>
            <person name="Otto D Thomas"/>
            <person name="Naeem Raeece"/>
        </authorList>
    </citation>
    <scope>NUCLEOTIDE SEQUENCE</scope>
</reference>
<feature type="region of interest" description="Disordered" evidence="12">
    <location>
        <begin position="303"/>
        <end position="362"/>
    </location>
</feature>
<name>A0A0G4GM27_9ALVE</name>
<dbReference type="AlphaFoldDB" id="A0A0G4GM27"/>
<evidence type="ECO:0000256" key="9">
    <source>
        <dbReference type="ARBA" id="ARBA00023136"/>
    </source>
</evidence>
<dbReference type="InterPro" id="IPR008509">
    <property type="entry name" value="MOT2/MFSD5"/>
</dbReference>
<feature type="transmembrane region" description="Helical" evidence="13">
    <location>
        <begin position="208"/>
        <end position="233"/>
    </location>
</feature>
<evidence type="ECO:0000256" key="8">
    <source>
        <dbReference type="ARBA" id="ARBA00023065"/>
    </source>
</evidence>
<evidence type="ECO:0000256" key="13">
    <source>
        <dbReference type="SAM" id="Phobius"/>
    </source>
</evidence>
<feature type="signal peptide" evidence="14">
    <location>
        <begin position="1"/>
        <end position="23"/>
    </location>
</feature>
<feature type="transmembrane region" description="Helical" evidence="13">
    <location>
        <begin position="485"/>
        <end position="507"/>
    </location>
</feature>
<dbReference type="VEuPathDB" id="CryptoDB:Cvel_22511"/>
<comment type="function">
    <text evidence="1">Mediates high-affinity intracellular uptake of the rare oligo-element molybdenum.</text>
</comment>
<evidence type="ECO:0000256" key="4">
    <source>
        <dbReference type="ARBA" id="ARBA00022448"/>
    </source>
</evidence>
<sequence>MSPSLEVTVLLISLALLVVVSSAALTWRFCGRVPSASPGSLERLKETAPRHGEGQSERDTEEGLQRRHGRVPRADILRLQLTALAPWLLAMFCDWLQGPYLYEAYRSRNLSEEAIGALYAVGYLSSALTGGCAGSLSDRFGRRLSCELFVVLYVLGNTSMNSSSFAVLAAGRCAFGAGNAILFSSFDSWTVGEHAKREMPDFVLASSYALYSFFNAAGAICAGLAAAALATHFGPVSPFNVSICLLGVVLLLLLCLWGENRGNPALSRSGSTESLLRVRGFEGEEAETVGSFQIGTYSGGMESGMEGGTLNGGVESSTQLLDKNGPRPSVPPPSSGPPGGGPLASPSGGPEGPRQRGRSERRRFPAIRKAFRTLQRHPETWWLGAVQSLFEAAMYCWVVGWTPSLPRAVNKGLAFSTFMVGVMLGSQIFSWMKQAGVRLSACCVLYTCLATASCLCQVAAASSVGDFGEDDPDRLDPGLVGPSGWILANFFLFETAAGMHFSAFYNLRAEVVPESVRATIVSLYQVPLNIIACTTCLVIGQMRMWQLFSLLSVLCAGAAVFSFLVDRQHLQTTPSGRVVRSLREQQREGREAEGREERSREAAWAHTPVGKESPGRSSSSSSSFVRNSAFRGQRGGSGEGTPREDLREPLLPSP</sequence>
<keyword evidence="6 13" id="KW-0812">Transmembrane</keyword>
<keyword evidence="7 13" id="KW-1133">Transmembrane helix</keyword>
<evidence type="ECO:0000256" key="11">
    <source>
        <dbReference type="ARBA" id="ARBA00032555"/>
    </source>
</evidence>
<accession>A0A0G4GM27</accession>
<evidence type="ECO:0000256" key="2">
    <source>
        <dbReference type="ARBA" id="ARBA00004651"/>
    </source>
</evidence>
<feature type="compositionally biased region" description="Basic and acidic residues" evidence="12">
    <location>
        <begin position="42"/>
        <end position="65"/>
    </location>
</feature>
<evidence type="ECO:0000256" key="3">
    <source>
        <dbReference type="ARBA" id="ARBA00021242"/>
    </source>
</evidence>
<dbReference type="GO" id="GO:0015098">
    <property type="term" value="F:molybdate ion transmembrane transporter activity"/>
    <property type="evidence" value="ECO:0007669"/>
    <property type="project" value="InterPro"/>
</dbReference>
<keyword evidence="9 13" id="KW-0472">Membrane</keyword>
<evidence type="ECO:0000256" key="5">
    <source>
        <dbReference type="ARBA" id="ARBA00022475"/>
    </source>
</evidence>
<feature type="transmembrane region" description="Helical" evidence="13">
    <location>
        <begin position="381"/>
        <end position="401"/>
    </location>
</feature>
<keyword evidence="4" id="KW-0813">Transport</keyword>
<feature type="transmembrane region" description="Helical" evidence="13">
    <location>
        <begin position="444"/>
        <end position="465"/>
    </location>
</feature>
<feature type="compositionally biased region" description="Basic and acidic residues" evidence="12">
    <location>
        <begin position="581"/>
        <end position="603"/>
    </location>
</feature>
<feature type="region of interest" description="Disordered" evidence="12">
    <location>
        <begin position="37"/>
        <end position="67"/>
    </location>
</feature>
<dbReference type="Pfam" id="PF05631">
    <property type="entry name" value="MFS_5"/>
    <property type="match status" value="2"/>
</dbReference>
<feature type="compositionally biased region" description="Pro residues" evidence="12">
    <location>
        <begin position="328"/>
        <end position="340"/>
    </location>
</feature>
<evidence type="ECO:0000256" key="14">
    <source>
        <dbReference type="SAM" id="SignalP"/>
    </source>
</evidence>
<dbReference type="PANTHER" id="PTHR23516:SF1">
    <property type="entry name" value="MOLYBDATE-ANION TRANSPORTER"/>
    <property type="match status" value="1"/>
</dbReference>
<dbReference type="PhylomeDB" id="A0A0G4GM27"/>
<proteinExistence type="predicted"/>
<evidence type="ECO:0000256" key="1">
    <source>
        <dbReference type="ARBA" id="ARBA00003019"/>
    </source>
</evidence>
<dbReference type="EMBL" id="CDMZ01001346">
    <property type="protein sequence ID" value="CEM31192.1"/>
    <property type="molecule type" value="Genomic_DNA"/>
</dbReference>
<keyword evidence="14" id="KW-0732">Signal</keyword>
<feature type="transmembrane region" description="Helical" evidence="13">
    <location>
        <begin position="413"/>
        <end position="432"/>
    </location>
</feature>
<dbReference type="Gene3D" id="1.20.1250.20">
    <property type="entry name" value="MFS general substrate transporter like domains"/>
    <property type="match status" value="2"/>
</dbReference>
<comment type="subcellular location">
    <subcellularLocation>
        <location evidence="2">Cell membrane</location>
        <topology evidence="2">Multi-pass membrane protein</topology>
    </subcellularLocation>
</comment>
<feature type="chain" id="PRO_5005190680" description="Molybdate-anion transporter" evidence="14">
    <location>
        <begin position="24"/>
        <end position="654"/>
    </location>
</feature>
<feature type="transmembrane region" description="Helical" evidence="13">
    <location>
        <begin position="239"/>
        <end position="258"/>
    </location>
</feature>
<evidence type="ECO:0000256" key="10">
    <source>
        <dbReference type="ARBA" id="ARBA00030646"/>
    </source>
</evidence>
<evidence type="ECO:0000256" key="7">
    <source>
        <dbReference type="ARBA" id="ARBA00022989"/>
    </source>
</evidence>
<keyword evidence="5" id="KW-1003">Cell membrane</keyword>
<feature type="transmembrane region" description="Helical" evidence="13">
    <location>
        <begin position="546"/>
        <end position="565"/>
    </location>
</feature>
<evidence type="ECO:0000256" key="12">
    <source>
        <dbReference type="SAM" id="MobiDB-lite"/>
    </source>
</evidence>
<organism evidence="15">
    <name type="scientific">Chromera velia CCMP2878</name>
    <dbReference type="NCBI Taxonomy" id="1169474"/>
    <lineage>
        <taxon>Eukaryota</taxon>
        <taxon>Sar</taxon>
        <taxon>Alveolata</taxon>
        <taxon>Colpodellida</taxon>
        <taxon>Chromeraceae</taxon>
        <taxon>Chromera</taxon>
    </lineage>
</organism>
<keyword evidence="8" id="KW-0406">Ion transport</keyword>
<feature type="transmembrane region" description="Helical" evidence="13">
    <location>
        <begin position="519"/>
        <end position="540"/>
    </location>
</feature>
<feature type="region of interest" description="Disordered" evidence="12">
    <location>
        <begin position="581"/>
        <end position="654"/>
    </location>
</feature>
<dbReference type="SUPFAM" id="SSF103473">
    <property type="entry name" value="MFS general substrate transporter"/>
    <property type="match status" value="1"/>
</dbReference>
<dbReference type="InterPro" id="IPR036259">
    <property type="entry name" value="MFS_trans_sf"/>
</dbReference>
<protein>
    <recommendedName>
        <fullName evidence="3">Molybdate-anion transporter</fullName>
    </recommendedName>
    <alternativeName>
        <fullName evidence="10">Major facilitator superfamily domain-containing protein 5</fullName>
    </alternativeName>
    <alternativeName>
        <fullName evidence="11">Molybdate transporter 2 homolog</fullName>
    </alternativeName>
</protein>
<dbReference type="PANTHER" id="PTHR23516">
    <property type="entry name" value="SAM (S-ADENOSYL METHIONINE) TRANSPORTER"/>
    <property type="match status" value="1"/>
</dbReference>
<evidence type="ECO:0000256" key="6">
    <source>
        <dbReference type="ARBA" id="ARBA00022692"/>
    </source>
</evidence>
<gene>
    <name evidence="15" type="ORF">Cvel_22511</name>
</gene>